<dbReference type="AlphaFoldDB" id="A0A2I2KR30"/>
<dbReference type="Proteomes" id="UP000234331">
    <property type="component" value="Unassembled WGS sequence"/>
</dbReference>
<sequence length="70" mass="7731">MSSMRRPWTSTFRPLFWIGTATHRIHGNWALLPDGPVPRVRGTRANRTVRLMPVGVAPASGLGDCVMLFG</sequence>
<accession>A0A2I2KR30</accession>
<evidence type="ECO:0000313" key="2">
    <source>
        <dbReference type="Proteomes" id="UP000234331"/>
    </source>
</evidence>
<evidence type="ECO:0000313" key="1">
    <source>
        <dbReference type="EMBL" id="SNQ48131.1"/>
    </source>
</evidence>
<proteinExistence type="predicted"/>
<protein>
    <submittedName>
        <fullName evidence="1">Uncharacterized protein</fullName>
    </submittedName>
</protein>
<organism evidence="1 2">
    <name type="scientific">Frankia canadensis</name>
    <dbReference type="NCBI Taxonomy" id="1836972"/>
    <lineage>
        <taxon>Bacteria</taxon>
        <taxon>Bacillati</taxon>
        <taxon>Actinomycetota</taxon>
        <taxon>Actinomycetes</taxon>
        <taxon>Frankiales</taxon>
        <taxon>Frankiaceae</taxon>
        <taxon>Frankia</taxon>
    </lineage>
</organism>
<name>A0A2I2KR30_9ACTN</name>
<keyword evidence="2" id="KW-1185">Reference proteome</keyword>
<dbReference type="EMBL" id="FZMO01000137">
    <property type="protein sequence ID" value="SNQ48131.1"/>
    <property type="molecule type" value="Genomic_DNA"/>
</dbReference>
<reference evidence="1 2" key="1">
    <citation type="submission" date="2017-06" db="EMBL/GenBank/DDBJ databases">
        <authorList>
            <person name="Kim H.J."/>
            <person name="Triplett B.A."/>
        </authorList>
    </citation>
    <scope>NUCLEOTIDE SEQUENCE [LARGE SCALE GENOMIC DNA]</scope>
    <source>
        <strain evidence="1">FRACA_ARgP5</strain>
    </source>
</reference>
<gene>
    <name evidence="1" type="ORF">FRACA_2210004</name>
</gene>